<dbReference type="EMBL" id="CH445326">
    <property type="protein sequence ID" value="EDP89931.1"/>
    <property type="molecule type" value="Genomic_DNA"/>
</dbReference>
<proteinExistence type="predicted"/>
<evidence type="ECO:0000313" key="3">
    <source>
        <dbReference type="Proteomes" id="UP000001055"/>
    </source>
</evidence>
<protein>
    <submittedName>
        <fullName evidence="2">Uncharacterized protein</fullName>
    </submittedName>
</protein>
<dbReference type="HOGENOM" id="CLU_1896961_0_0_1"/>
<dbReference type="AlphaFoldDB" id="A9JVQ1"/>
<dbReference type="eggNOG" id="ENOG502QV85">
    <property type="taxonomic scope" value="Eukaryota"/>
</dbReference>
<name>A9JVQ1_PHANO</name>
<dbReference type="VEuPathDB" id="FungiDB:JI435_011250"/>
<reference evidence="3" key="1">
    <citation type="journal article" date="2007" name="Plant Cell">
        <title>Dothideomycete-plant interactions illuminated by genome sequencing and EST analysis of the wheat pathogen Stagonospora nodorum.</title>
        <authorList>
            <person name="Hane J.K."/>
            <person name="Lowe R.G."/>
            <person name="Solomon P.S."/>
            <person name="Tan K.C."/>
            <person name="Schoch C.L."/>
            <person name="Spatafora J.W."/>
            <person name="Crous P.W."/>
            <person name="Kodira C."/>
            <person name="Birren B.W."/>
            <person name="Galagan J.E."/>
            <person name="Torriani S.F."/>
            <person name="McDonald B.A."/>
            <person name="Oliver R.P."/>
        </authorList>
    </citation>
    <scope>NUCLEOTIDE SEQUENCE [LARGE SCALE GENOMIC DNA]</scope>
    <source>
        <strain evidence="3">SN15 / ATCC MYA-4574 / FGSC 10173</strain>
    </source>
</reference>
<feature type="compositionally biased region" description="Polar residues" evidence="1">
    <location>
        <begin position="79"/>
        <end position="88"/>
    </location>
</feature>
<dbReference type="STRING" id="321614.A9JVQ1"/>
<dbReference type="GeneID" id="5968624"/>
<feature type="region of interest" description="Disordered" evidence="1">
    <location>
        <begin position="76"/>
        <end position="98"/>
    </location>
</feature>
<accession>A9JVQ1</accession>
<sequence length="134" mass="14738">MGNGGPTGGVRRVDCIRFRIGGDGYESPIDEDDEDADGMHESSAVKETFDVSFAVSFGSLSGEWVAKGLEAIADDINTERNPASGSRTSELERQEHSQITSTAWKSKFVEAQRKLWETQEEVKSLKDKILEAIL</sequence>
<dbReference type="KEGG" id="pno:SNOG_20012"/>
<dbReference type="Proteomes" id="UP000001055">
    <property type="component" value="Unassembled WGS sequence"/>
</dbReference>
<organism evidence="2 3">
    <name type="scientific">Phaeosphaeria nodorum (strain SN15 / ATCC MYA-4574 / FGSC 10173)</name>
    <name type="common">Glume blotch fungus</name>
    <name type="synonym">Parastagonospora nodorum</name>
    <dbReference type="NCBI Taxonomy" id="321614"/>
    <lineage>
        <taxon>Eukaryota</taxon>
        <taxon>Fungi</taxon>
        <taxon>Dikarya</taxon>
        <taxon>Ascomycota</taxon>
        <taxon>Pezizomycotina</taxon>
        <taxon>Dothideomycetes</taxon>
        <taxon>Pleosporomycetidae</taxon>
        <taxon>Pleosporales</taxon>
        <taxon>Pleosporineae</taxon>
        <taxon>Phaeosphaeriaceae</taxon>
        <taxon>Parastagonospora</taxon>
    </lineage>
</organism>
<dbReference type="RefSeq" id="XP_001791782.1">
    <property type="nucleotide sequence ID" value="XM_001791730.1"/>
</dbReference>
<dbReference type="InParanoid" id="A9JVQ1"/>
<gene>
    <name evidence="2" type="ORF">SNOG_20012</name>
</gene>
<evidence type="ECO:0000313" key="2">
    <source>
        <dbReference type="EMBL" id="EDP89931.1"/>
    </source>
</evidence>
<feature type="region of interest" description="Disordered" evidence="1">
    <location>
        <begin position="21"/>
        <end position="42"/>
    </location>
</feature>
<evidence type="ECO:0000256" key="1">
    <source>
        <dbReference type="SAM" id="MobiDB-lite"/>
    </source>
</evidence>